<evidence type="ECO:0000259" key="9">
    <source>
        <dbReference type="PROSITE" id="PS50853"/>
    </source>
</evidence>
<dbReference type="SMART" id="SM00060">
    <property type="entry name" value="FN3"/>
    <property type="match status" value="1"/>
</dbReference>
<sequence length="268" mass="28883">MFFLLFVFCAASAASSDTEGSVGVCEENISSFTQWNETAHASSVNGTCVENAEPELLPLPRAYCERDGSWNIAHGCVCKAGFQISDGGCQKCPPTHFSGRNATSCIPSCLPRSIANSDRTKCECENGFYRLDDDNGAPCYGVPSDVQNLRAVKIGPTDVELEWTRPVDDGGLSELKYLVHCDSGPCGLFNKVREERAFISGLSPDTNYVFRVDAINQVSAQHSFHPGDGMIVSVRTGVARGANNQNEAALANHLLTSGIVVMMFLLTN</sequence>
<gene>
    <name evidence="10" type="ORF">PENTCL1PPCAC_24411</name>
</gene>
<dbReference type="PROSITE" id="PS50853">
    <property type="entry name" value="FN3"/>
    <property type="match status" value="1"/>
</dbReference>
<dbReference type="InterPro" id="IPR003961">
    <property type="entry name" value="FN3_dom"/>
</dbReference>
<keyword evidence="6" id="KW-0472">Membrane</keyword>
<keyword evidence="2" id="KW-0812">Transmembrane</keyword>
<dbReference type="GO" id="GO:0005005">
    <property type="term" value="F:transmembrane-ephrin receptor activity"/>
    <property type="evidence" value="ECO:0007669"/>
    <property type="project" value="TreeGrafter"/>
</dbReference>
<proteinExistence type="predicted"/>
<keyword evidence="11" id="KW-1185">Reference proteome</keyword>
<feature type="signal peptide" evidence="8">
    <location>
        <begin position="1"/>
        <end position="16"/>
    </location>
</feature>
<protein>
    <recommendedName>
        <fullName evidence="9">Fibronectin type-III domain-containing protein</fullName>
    </recommendedName>
</protein>
<accession>A0AAV5U6S6</accession>
<evidence type="ECO:0000256" key="5">
    <source>
        <dbReference type="ARBA" id="ARBA00022989"/>
    </source>
</evidence>
<dbReference type="CDD" id="cd00063">
    <property type="entry name" value="FN3"/>
    <property type="match status" value="1"/>
</dbReference>
<dbReference type="Gene3D" id="2.10.50.10">
    <property type="entry name" value="Tumor Necrosis Factor Receptor, subunit A, domain 2"/>
    <property type="match status" value="1"/>
</dbReference>
<dbReference type="GO" id="GO:0030425">
    <property type="term" value="C:dendrite"/>
    <property type="evidence" value="ECO:0007669"/>
    <property type="project" value="TreeGrafter"/>
</dbReference>
<keyword evidence="8" id="KW-0732">Signal</keyword>
<dbReference type="SUPFAM" id="SSF57184">
    <property type="entry name" value="Growth factor receptor domain"/>
    <property type="match status" value="1"/>
</dbReference>
<evidence type="ECO:0000256" key="1">
    <source>
        <dbReference type="ARBA" id="ARBA00004167"/>
    </source>
</evidence>
<keyword evidence="5" id="KW-1133">Transmembrane helix</keyword>
<dbReference type="PANTHER" id="PTHR46877:SF14">
    <property type="entry name" value="RECEPTOR PROTEIN-TYROSINE KINASE"/>
    <property type="match status" value="1"/>
</dbReference>
<comment type="subcellular location">
    <subcellularLocation>
        <location evidence="1">Membrane</location>
        <topology evidence="1">Single-pass membrane protein</topology>
    </subcellularLocation>
</comment>
<keyword evidence="3" id="KW-0547">Nucleotide-binding</keyword>
<dbReference type="SUPFAM" id="SSF49265">
    <property type="entry name" value="Fibronectin type III"/>
    <property type="match status" value="1"/>
</dbReference>
<evidence type="ECO:0000256" key="7">
    <source>
        <dbReference type="ARBA" id="ARBA00023170"/>
    </source>
</evidence>
<evidence type="ECO:0000256" key="2">
    <source>
        <dbReference type="ARBA" id="ARBA00022692"/>
    </source>
</evidence>
<organism evidence="10 11">
    <name type="scientific">Pristionchus entomophagus</name>
    <dbReference type="NCBI Taxonomy" id="358040"/>
    <lineage>
        <taxon>Eukaryota</taxon>
        <taxon>Metazoa</taxon>
        <taxon>Ecdysozoa</taxon>
        <taxon>Nematoda</taxon>
        <taxon>Chromadorea</taxon>
        <taxon>Rhabditida</taxon>
        <taxon>Rhabditina</taxon>
        <taxon>Diplogasteromorpha</taxon>
        <taxon>Diplogasteroidea</taxon>
        <taxon>Neodiplogasteridae</taxon>
        <taxon>Pristionchus</taxon>
    </lineage>
</organism>
<dbReference type="PANTHER" id="PTHR46877">
    <property type="entry name" value="EPH RECEPTOR A5"/>
    <property type="match status" value="1"/>
</dbReference>
<dbReference type="GO" id="GO:0007411">
    <property type="term" value="P:axon guidance"/>
    <property type="evidence" value="ECO:0007669"/>
    <property type="project" value="TreeGrafter"/>
</dbReference>
<feature type="domain" description="Fibronectin type-III" evidence="9">
    <location>
        <begin position="142"/>
        <end position="239"/>
    </location>
</feature>
<feature type="chain" id="PRO_5043663644" description="Fibronectin type-III domain-containing protein" evidence="8">
    <location>
        <begin position="17"/>
        <end position="268"/>
    </location>
</feature>
<dbReference type="InterPro" id="IPR013783">
    <property type="entry name" value="Ig-like_fold"/>
</dbReference>
<comment type="caution">
    <text evidence="10">The sequence shown here is derived from an EMBL/GenBank/DDBJ whole genome shotgun (WGS) entry which is preliminary data.</text>
</comment>
<evidence type="ECO:0000256" key="4">
    <source>
        <dbReference type="ARBA" id="ARBA00022840"/>
    </source>
</evidence>
<evidence type="ECO:0000256" key="3">
    <source>
        <dbReference type="ARBA" id="ARBA00022741"/>
    </source>
</evidence>
<evidence type="ECO:0000313" key="11">
    <source>
        <dbReference type="Proteomes" id="UP001432027"/>
    </source>
</evidence>
<name>A0AAV5U6S6_9BILA</name>
<dbReference type="InterPro" id="IPR050449">
    <property type="entry name" value="Ephrin_rcpt_TKs"/>
</dbReference>
<dbReference type="InterPro" id="IPR036116">
    <property type="entry name" value="FN3_sf"/>
</dbReference>
<dbReference type="Proteomes" id="UP001432027">
    <property type="component" value="Unassembled WGS sequence"/>
</dbReference>
<dbReference type="Gene3D" id="2.60.40.10">
    <property type="entry name" value="Immunoglobulins"/>
    <property type="match status" value="1"/>
</dbReference>
<dbReference type="GO" id="GO:0005524">
    <property type="term" value="F:ATP binding"/>
    <property type="evidence" value="ECO:0007669"/>
    <property type="project" value="UniProtKB-KW"/>
</dbReference>
<reference evidence="10" key="1">
    <citation type="submission" date="2023-10" db="EMBL/GenBank/DDBJ databases">
        <title>Genome assembly of Pristionchus species.</title>
        <authorList>
            <person name="Yoshida K."/>
            <person name="Sommer R.J."/>
        </authorList>
    </citation>
    <scope>NUCLEOTIDE SEQUENCE</scope>
    <source>
        <strain evidence="10">RS0144</strain>
    </source>
</reference>
<evidence type="ECO:0000256" key="6">
    <source>
        <dbReference type="ARBA" id="ARBA00023136"/>
    </source>
</evidence>
<keyword evidence="4" id="KW-0067">ATP-binding</keyword>
<evidence type="ECO:0000256" key="8">
    <source>
        <dbReference type="SAM" id="SignalP"/>
    </source>
</evidence>
<keyword evidence="7" id="KW-0675">Receptor</keyword>
<dbReference type="GO" id="GO:0005886">
    <property type="term" value="C:plasma membrane"/>
    <property type="evidence" value="ECO:0007669"/>
    <property type="project" value="TreeGrafter"/>
</dbReference>
<dbReference type="Pfam" id="PF00041">
    <property type="entry name" value="fn3"/>
    <property type="match status" value="1"/>
</dbReference>
<dbReference type="AlphaFoldDB" id="A0AAV5U6S6"/>
<dbReference type="Gene3D" id="2.60.40.1770">
    <property type="entry name" value="ephrin a2 ectodomain"/>
    <property type="match status" value="1"/>
</dbReference>
<dbReference type="Pfam" id="PF25599">
    <property type="entry name" value="Ephrin_CRD"/>
    <property type="match status" value="1"/>
</dbReference>
<evidence type="ECO:0000313" key="10">
    <source>
        <dbReference type="EMBL" id="GMT02237.1"/>
    </source>
</evidence>
<dbReference type="InterPro" id="IPR009030">
    <property type="entry name" value="Growth_fac_rcpt_cys_sf"/>
</dbReference>
<dbReference type="EMBL" id="BTSX01000005">
    <property type="protein sequence ID" value="GMT02237.1"/>
    <property type="molecule type" value="Genomic_DNA"/>
</dbReference>